<dbReference type="Proteomes" id="UP000789396">
    <property type="component" value="Unassembled WGS sequence"/>
</dbReference>
<dbReference type="SUPFAM" id="SSF102886">
    <property type="entry name" value="Coproporphyrinogen III oxidase"/>
    <property type="match status" value="1"/>
</dbReference>
<dbReference type="GO" id="GO:0004109">
    <property type="term" value="F:coproporphyrinogen oxidase activity"/>
    <property type="evidence" value="ECO:0007669"/>
    <property type="project" value="UniProtKB-EC"/>
</dbReference>
<evidence type="ECO:0000256" key="5">
    <source>
        <dbReference type="ARBA" id="ARBA00023002"/>
    </source>
</evidence>
<evidence type="ECO:0000256" key="4">
    <source>
        <dbReference type="ARBA" id="ARBA00012869"/>
    </source>
</evidence>
<dbReference type="Pfam" id="PF01218">
    <property type="entry name" value="Coprogen_oxidas"/>
    <property type="match status" value="1"/>
</dbReference>
<dbReference type="OrthoDB" id="15318at2759"/>
<evidence type="ECO:0000313" key="7">
    <source>
        <dbReference type="EMBL" id="CAG8801085.1"/>
    </source>
</evidence>
<dbReference type="PANTHER" id="PTHR10755">
    <property type="entry name" value="COPROPORPHYRINOGEN III OXIDASE, MITOCHONDRIAL"/>
    <property type="match status" value="1"/>
</dbReference>
<dbReference type="Gene3D" id="3.40.1500.10">
    <property type="entry name" value="Coproporphyrinogen III oxidase, aerobic"/>
    <property type="match status" value="1"/>
</dbReference>
<feature type="non-terminal residue" evidence="7">
    <location>
        <position position="77"/>
    </location>
</feature>
<dbReference type="GO" id="GO:0006782">
    <property type="term" value="P:protoporphyrinogen IX biosynthetic process"/>
    <property type="evidence" value="ECO:0007669"/>
    <property type="project" value="TreeGrafter"/>
</dbReference>
<name>A0A9N9JWN4_9GLOM</name>
<evidence type="ECO:0000256" key="1">
    <source>
        <dbReference type="ARBA" id="ARBA00005168"/>
    </source>
</evidence>
<evidence type="ECO:0000256" key="6">
    <source>
        <dbReference type="ARBA" id="ARBA00023244"/>
    </source>
</evidence>
<gene>
    <name evidence="7" type="ORF">RFULGI_LOCUS17731</name>
</gene>
<organism evidence="7 8">
    <name type="scientific">Racocetra fulgida</name>
    <dbReference type="NCBI Taxonomy" id="60492"/>
    <lineage>
        <taxon>Eukaryota</taxon>
        <taxon>Fungi</taxon>
        <taxon>Fungi incertae sedis</taxon>
        <taxon>Mucoromycota</taxon>
        <taxon>Glomeromycotina</taxon>
        <taxon>Glomeromycetes</taxon>
        <taxon>Diversisporales</taxon>
        <taxon>Gigasporaceae</taxon>
        <taxon>Racocetra</taxon>
    </lineage>
</organism>
<dbReference type="EMBL" id="CAJVPZ010071940">
    <property type="protein sequence ID" value="CAG8801085.1"/>
    <property type="molecule type" value="Genomic_DNA"/>
</dbReference>
<reference evidence="7" key="1">
    <citation type="submission" date="2021-06" db="EMBL/GenBank/DDBJ databases">
        <authorList>
            <person name="Kallberg Y."/>
            <person name="Tangrot J."/>
            <person name="Rosling A."/>
        </authorList>
    </citation>
    <scope>NUCLEOTIDE SEQUENCE</scope>
    <source>
        <strain evidence="7">IN212</strain>
    </source>
</reference>
<dbReference type="InterPro" id="IPR036406">
    <property type="entry name" value="Coprogen_oxidase_aer_sf"/>
</dbReference>
<dbReference type="PRINTS" id="PR00073">
    <property type="entry name" value="COPRGNOXDASE"/>
</dbReference>
<evidence type="ECO:0000256" key="2">
    <source>
        <dbReference type="ARBA" id="ARBA00010644"/>
    </source>
</evidence>
<dbReference type="GO" id="GO:0005737">
    <property type="term" value="C:cytoplasm"/>
    <property type="evidence" value="ECO:0007669"/>
    <property type="project" value="TreeGrafter"/>
</dbReference>
<comment type="similarity">
    <text evidence="2">Belongs to the aerobic coproporphyrinogen-III oxidase family.</text>
</comment>
<keyword evidence="8" id="KW-1185">Reference proteome</keyword>
<accession>A0A9N9JWN4</accession>
<comment type="pathway">
    <text evidence="1">Porphyrin-containing compound metabolism; protoporphyrin-IX biosynthesis; protoporphyrinogen-IX from coproporphyrinogen-III (O2 route): step 1/1.</text>
</comment>
<dbReference type="EC" id="1.3.3.3" evidence="4"/>
<keyword evidence="5" id="KW-0560">Oxidoreductase</keyword>
<evidence type="ECO:0000313" key="8">
    <source>
        <dbReference type="Proteomes" id="UP000789396"/>
    </source>
</evidence>
<dbReference type="AlphaFoldDB" id="A0A9N9JWN4"/>
<dbReference type="InterPro" id="IPR001260">
    <property type="entry name" value="Coprogen_oxidase_aer"/>
</dbReference>
<comment type="caution">
    <text evidence="7">The sequence shown here is derived from an EMBL/GenBank/DDBJ whole genome shotgun (WGS) entry which is preliminary data.</text>
</comment>
<dbReference type="PANTHER" id="PTHR10755:SF0">
    <property type="entry name" value="OXYGEN-DEPENDENT COPROPORPHYRINOGEN-III OXIDASE, MITOCHONDRIAL"/>
    <property type="match status" value="1"/>
</dbReference>
<sequence length="77" mass="9029">ALENAPKMGTRLRENDAKETRLRERMVQYIESLQERIVKEIESIDDKKFLIDRWEREQGGYGISCILQDGKVFEKAG</sequence>
<comment type="subunit">
    <text evidence="3">Homodimer.</text>
</comment>
<evidence type="ECO:0000256" key="3">
    <source>
        <dbReference type="ARBA" id="ARBA00011738"/>
    </source>
</evidence>
<protein>
    <recommendedName>
        <fullName evidence="4">coproporphyrinogen oxidase</fullName>
        <ecNumber evidence="4">1.3.3.3</ecNumber>
    </recommendedName>
</protein>
<keyword evidence="6" id="KW-0627">Porphyrin biosynthesis</keyword>
<proteinExistence type="inferred from homology"/>
<feature type="non-terminal residue" evidence="7">
    <location>
        <position position="1"/>
    </location>
</feature>